<evidence type="ECO:0000259" key="6">
    <source>
        <dbReference type="PROSITE" id="PS51293"/>
    </source>
</evidence>
<accession>A0AA38CG38</accession>
<evidence type="ECO:0000256" key="5">
    <source>
        <dbReference type="SAM" id="MobiDB-lite"/>
    </source>
</evidence>
<sequence length="1171" mass="130730">CSQLVSYNRVPGAGDHSFQACHTLRLGSMEPLESGDEIVQMEDKLTLPPLLWESACDDSSDVAQVFPRIGDQYQVKIPAFNPCRIYYWSESDSAEENDDDYEELFAEGLPVPIMQIPFSLPKISLVESESDCRNEPSLESIVFKKESTISVVKLEHGFEWDSLEVGDERCIPEKNLGDSTHIIQGNVESSMVYLKGEISVTKGEPDNVGMDSVDAVNSAPDTLFSGRGRRKRRGKGGWKRVKKAKVELSKPSKQKFEPIGHNDHRGKNLNSISFIMVPGSPSEPWTETEEDVFILALYIFGKNFTAVQSFMETKKMKDILLYYYSKFYGTESYCRWSESRKVKSRKCFQGQRIFSGWRQQELSTRLLPHVPEHLKDKIPDAMKGFGEGRISIEEFVKELKTLVGLNALVQAIGIGKGNHDLTAALMDPMKNNQVASARCEIPMGRACSSLSTEDIVKFLTGDYRLSKARSNDLFWEAVWPRLLARGWHSEQPDDQAFLGSKQSLVFLIPGVQKFSRRVLVKGIHYFDSLSEVLSRVASESRLLDPPMLEMGEMAGSKVKPECLWTAEILEDQCDRMRETPCYLQPRYRRHDIESFAFTVIDTSLVSVEEKPGRIRQSRMLPAEDLSACLQYDSGETEDLKSEFLPGMEPKVSQPSILDPLSTYPAEAVPVITHNKDSAELVEVCTVSPSHSSPHPSSQSEQNSYCSTGLMLQTDPSALVSEEGMVYPSFNGRGKTWKQIAEGCSYPSLDPNYQEDNVAVRDGEMPFSCNNLPPVSKQRRLNLSNCDKSETTDTKLIGSGAVTEHQVVASSPVVKFDVRDEPLTPAVETGTSEKGKYVTPSTEPNGEKSDKDLSVLLSESWSSFNRTSSKFNNALYSKLCRFKSQTLLDLASTQDRSESVMLSSISEIGTEHKGAAKSEDISLSEYGSRHSREKTTDLQRGKSSSRDPYEDAWKSELNSLLEQDSRHCQRHLNESQQQSLRGSPFVEDAIFHNSESQKIPILSQELSNDLGKAQSPSPVPDDSQPQEMQESYAQESRVEGRRQSTRNRPLTAKALEAYASGFYSAKRRKGGKNTANTDGSLSKSIPKKCIYDSNSLPNGSSLDNNDITIVDTSMESLEGEGDNDSQLGRKSRNSYKRSRTHAVMKVPKTGLYSEILGQDNQENVVNGILVSE</sequence>
<feature type="compositionally biased region" description="Polar residues" evidence="5">
    <location>
        <begin position="1072"/>
        <end position="1082"/>
    </location>
</feature>
<evidence type="ECO:0000256" key="2">
    <source>
        <dbReference type="ARBA" id="ARBA00023015"/>
    </source>
</evidence>
<reference evidence="7 8" key="1">
    <citation type="journal article" date="2021" name="Nat. Plants">
        <title>The Taxus genome provides insights into paclitaxel biosynthesis.</title>
        <authorList>
            <person name="Xiong X."/>
            <person name="Gou J."/>
            <person name="Liao Q."/>
            <person name="Li Y."/>
            <person name="Zhou Q."/>
            <person name="Bi G."/>
            <person name="Li C."/>
            <person name="Du R."/>
            <person name="Wang X."/>
            <person name="Sun T."/>
            <person name="Guo L."/>
            <person name="Liang H."/>
            <person name="Lu P."/>
            <person name="Wu Y."/>
            <person name="Zhang Z."/>
            <person name="Ro D.K."/>
            <person name="Shang Y."/>
            <person name="Huang S."/>
            <person name="Yan J."/>
        </authorList>
    </citation>
    <scope>NUCLEOTIDE SEQUENCE [LARGE SCALE GENOMIC DNA]</scope>
    <source>
        <strain evidence="7">Ta-2019</strain>
    </source>
</reference>
<dbReference type="SUPFAM" id="SSF46689">
    <property type="entry name" value="Homeodomain-like"/>
    <property type="match status" value="1"/>
</dbReference>
<feature type="compositionally biased region" description="Basic residues" evidence="5">
    <location>
        <begin position="1128"/>
        <end position="1137"/>
    </location>
</feature>
<dbReference type="CDD" id="cd00167">
    <property type="entry name" value="SANT"/>
    <property type="match status" value="1"/>
</dbReference>
<feature type="compositionally biased region" description="Basic and acidic residues" evidence="5">
    <location>
        <begin position="909"/>
        <end position="919"/>
    </location>
</feature>
<dbReference type="PROSITE" id="PS51293">
    <property type="entry name" value="SANT"/>
    <property type="match status" value="1"/>
</dbReference>
<dbReference type="PANTHER" id="PTHR13859:SF11">
    <property type="entry name" value="GRUNGE, ISOFORM J"/>
    <property type="match status" value="1"/>
</dbReference>
<dbReference type="PANTHER" id="PTHR13859">
    <property type="entry name" value="ATROPHIN-RELATED"/>
    <property type="match status" value="1"/>
</dbReference>
<evidence type="ECO:0000256" key="4">
    <source>
        <dbReference type="ARBA" id="ARBA00023242"/>
    </source>
</evidence>
<evidence type="ECO:0000313" key="7">
    <source>
        <dbReference type="EMBL" id="KAH9300786.1"/>
    </source>
</evidence>
<feature type="domain" description="SANT" evidence="6">
    <location>
        <begin position="280"/>
        <end position="331"/>
    </location>
</feature>
<feature type="compositionally biased region" description="Low complexity" evidence="5">
    <location>
        <begin position="1013"/>
        <end position="1025"/>
    </location>
</feature>
<evidence type="ECO:0000313" key="8">
    <source>
        <dbReference type="Proteomes" id="UP000824469"/>
    </source>
</evidence>
<keyword evidence="8" id="KW-1185">Reference proteome</keyword>
<feature type="non-terminal residue" evidence="7">
    <location>
        <position position="1"/>
    </location>
</feature>
<feature type="region of interest" description="Disordered" evidence="5">
    <location>
        <begin position="823"/>
        <end position="849"/>
    </location>
</feature>
<name>A0AA38CG38_TAXCH</name>
<comment type="caution">
    <text evidence="7">The sequence shown here is derived from an EMBL/GenBank/DDBJ whole genome shotgun (WGS) entry which is preliminary data.</text>
</comment>
<feature type="region of interest" description="Disordered" evidence="5">
    <location>
        <begin position="909"/>
        <end position="950"/>
    </location>
</feature>
<dbReference type="AlphaFoldDB" id="A0AA38CG38"/>
<dbReference type="InterPro" id="IPR056067">
    <property type="entry name" value="DUF7650"/>
</dbReference>
<dbReference type="InterPro" id="IPR017884">
    <property type="entry name" value="SANT_dom"/>
</dbReference>
<dbReference type="OMA" id="CEIPMGR"/>
<dbReference type="EMBL" id="JAHRHJ020000009">
    <property type="protein sequence ID" value="KAH9300786.1"/>
    <property type="molecule type" value="Genomic_DNA"/>
</dbReference>
<dbReference type="InterPro" id="IPR009057">
    <property type="entry name" value="Homeodomain-like_sf"/>
</dbReference>
<feature type="compositionally biased region" description="Polar residues" evidence="5">
    <location>
        <begin position="1091"/>
        <end position="1114"/>
    </location>
</feature>
<dbReference type="InterPro" id="IPR057712">
    <property type="entry name" value="DUF7952"/>
</dbReference>
<feature type="region of interest" description="Disordered" evidence="5">
    <location>
        <begin position="1007"/>
        <end position="1051"/>
    </location>
</feature>
<dbReference type="GO" id="GO:0003714">
    <property type="term" value="F:transcription corepressor activity"/>
    <property type="evidence" value="ECO:0007669"/>
    <property type="project" value="TreeGrafter"/>
</dbReference>
<evidence type="ECO:0000256" key="1">
    <source>
        <dbReference type="ARBA" id="ARBA00004123"/>
    </source>
</evidence>
<comment type="subcellular location">
    <subcellularLocation>
        <location evidence="1">Nucleus</location>
    </subcellularLocation>
</comment>
<dbReference type="InterPro" id="IPR001005">
    <property type="entry name" value="SANT/Myb"/>
</dbReference>
<keyword evidence="2" id="KW-0805">Transcription regulation</keyword>
<dbReference type="Gene3D" id="1.10.10.60">
    <property type="entry name" value="Homeodomain-like"/>
    <property type="match status" value="1"/>
</dbReference>
<dbReference type="Pfam" id="PF25826">
    <property type="entry name" value="DUF7952"/>
    <property type="match status" value="1"/>
</dbReference>
<protein>
    <recommendedName>
        <fullName evidence="6">SANT domain-containing protein</fullName>
    </recommendedName>
</protein>
<keyword evidence="4" id="KW-0539">Nucleus</keyword>
<proteinExistence type="predicted"/>
<feature type="region of interest" description="Disordered" evidence="5">
    <location>
        <begin position="1066"/>
        <end position="1137"/>
    </location>
</feature>
<dbReference type="Pfam" id="PF24662">
    <property type="entry name" value="DUF7650"/>
    <property type="match status" value="1"/>
</dbReference>
<dbReference type="GO" id="GO:0005634">
    <property type="term" value="C:nucleus"/>
    <property type="evidence" value="ECO:0007669"/>
    <property type="project" value="UniProtKB-SubCell"/>
</dbReference>
<dbReference type="SMART" id="SM00717">
    <property type="entry name" value="SANT"/>
    <property type="match status" value="1"/>
</dbReference>
<organism evidence="7 8">
    <name type="scientific">Taxus chinensis</name>
    <name type="common">Chinese yew</name>
    <name type="synonym">Taxus wallichiana var. chinensis</name>
    <dbReference type="NCBI Taxonomy" id="29808"/>
    <lineage>
        <taxon>Eukaryota</taxon>
        <taxon>Viridiplantae</taxon>
        <taxon>Streptophyta</taxon>
        <taxon>Embryophyta</taxon>
        <taxon>Tracheophyta</taxon>
        <taxon>Spermatophyta</taxon>
        <taxon>Pinopsida</taxon>
        <taxon>Pinidae</taxon>
        <taxon>Conifers II</taxon>
        <taxon>Cupressales</taxon>
        <taxon>Taxaceae</taxon>
        <taxon>Taxus</taxon>
    </lineage>
</organism>
<gene>
    <name evidence="7" type="ORF">KI387_012369</name>
</gene>
<feature type="non-terminal residue" evidence="7">
    <location>
        <position position="1171"/>
    </location>
</feature>
<dbReference type="Proteomes" id="UP000824469">
    <property type="component" value="Unassembled WGS sequence"/>
</dbReference>
<feature type="compositionally biased region" description="Basic and acidic residues" evidence="5">
    <location>
        <begin position="926"/>
        <end position="950"/>
    </location>
</feature>
<evidence type="ECO:0000256" key="3">
    <source>
        <dbReference type="ARBA" id="ARBA00023163"/>
    </source>
</evidence>
<keyword evidence="3" id="KW-0804">Transcription</keyword>